<reference evidence="1" key="2">
    <citation type="submission" date="2021-10" db="EMBL/GenBank/DDBJ databases">
        <authorList>
            <person name="Piombo E."/>
        </authorList>
    </citation>
    <scope>NUCLEOTIDE SEQUENCE</scope>
</reference>
<organism evidence="1 2">
    <name type="scientific">Clonostachys rosea f. rosea IK726</name>
    <dbReference type="NCBI Taxonomy" id="1349383"/>
    <lineage>
        <taxon>Eukaryota</taxon>
        <taxon>Fungi</taxon>
        <taxon>Dikarya</taxon>
        <taxon>Ascomycota</taxon>
        <taxon>Pezizomycotina</taxon>
        <taxon>Sordariomycetes</taxon>
        <taxon>Hypocreomycetidae</taxon>
        <taxon>Hypocreales</taxon>
        <taxon>Bionectriaceae</taxon>
        <taxon>Clonostachys</taxon>
    </lineage>
</organism>
<proteinExistence type="predicted"/>
<evidence type="ECO:0000313" key="2">
    <source>
        <dbReference type="Proteomes" id="UP000836387"/>
    </source>
</evidence>
<reference evidence="1" key="1">
    <citation type="submission" date="2020-04" db="EMBL/GenBank/DDBJ databases">
        <authorList>
            <person name="Broberg M."/>
        </authorList>
    </citation>
    <scope>NUCLEOTIDE SEQUENCE</scope>
</reference>
<dbReference type="Proteomes" id="UP000836387">
    <property type="component" value="Unassembled WGS sequence"/>
</dbReference>
<dbReference type="EMBL" id="CADEHS020000564">
    <property type="protein sequence ID" value="CAG9954261.1"/>
    <property type="molecule type" value="Genomic_DNA"/>
</dbReference>
<keyword evidence="2" id="KW-1185">Reference proteome</keyword>
<accession>A0ACA9UM11</accession>
<sequence length="370" mass="40431">MTSYLSVPAGAVALGIILFAMPNGFPFHGIPKEQRPNSINKLSLKWLLARFDLFGATLLLAATLLLVAALEEADVHYPWKSAFVITLLTISGLSWVGFLLWERHMTQNAKVCEPVFPWRFVESRVLLGMILSAIFLGGPWFCSIFQLPQRFQIVNSLSPLQAGFRLIPFTLAAPIGSIVSAALAKAAKIPPLYWVIFASVLQVIGFSLLSTVSNSHDIPAAQYGYQVIAGFGCGINISLLLVMIPFRVQDRDKGKSMTLVIWWLIHIHEAVALGSIGQFRVMGGVIGLAMVTSAFNGLIRSRLGDLISSSELDALLKSPEFVSSFPADIQETIRSTFGDGYTLQIKILAGLAAGQIPSAMLMWEKEHIML</sequence>
<gene>
    <name evidence="1" type="ORF">CRV2_00014855</name>
</gene>
<name>A0ACA9UM11_BIOOC</name>
<comment type="caution">
    <text evidence="1">The sequence shown here is derived from an EMBL/GenBank/DDBJ whole genome shotgun (WGS) entry which is preliminary data.</text>
</comment>
<protein>
    <submittedName>
        <fullName evidence="1">Uncharacterized protein</fullName>
    </submittedName>
</protein>
<evidence type="ECO:0000313" key="1">
    <source>
        <dbReference type="EMBL" id="CAG9954261.1"/>
    </source>
</evidence>